<sequence length="119" mass="13361">MNKSVLIVDDSKFMRSYIANKIDNEIFTVVGEASNGLEALNQYLTLHPDLVIMDITMPIMTGIQALREIMGYDPKANVIICSSLGSKQLIIDALVYGAKDFVLKPYFDQINDQLEQVLF</sequence>
<dbReference type="InterPro" id="IPR011006">
    <property type="entry name" value="CheY-like_superfamily"/>
</dbReference>
<feature type="domain" description="Response regulatory" evidence="2">
    <location>
        <begin position="4"/>
        <end position="119"/>
    </location>
</feature>
<dbReference type="PATRIC" id="fig|1395513.3.peg.41"/>
<dbReference type="Proteomes" id="UP000018296">
    <property type="component" value="Unassembled WGS sequence"/>
</dbReference>
<evidence type="ECO:0000259" key="2">
    <source>
        <dbReference type="PROSITE" id="PS50110"/>
    </source>
</evidence>
<dbReference type="PROSITE" id="PS50110">
    <property type="entry name" value="RESPONSE_REGULATORY"/>
    <property type="match status" value="1"/>
</dbReference>
<accession>V6J0D9</accession>
<dbReference type="RefSeq" id="WP_023508368.1">
    <property type="nucleotide sequence ID" value="NZ_AWTC01000001.1"/>
</dbReference>
<reference evidence="3 4" key="1">
    <citation type="journal article" date="2013" name="Genome Announc.">
        <title>Genome Sequence of Sporolactobacillus laevolacticus DSM442, an Efficient Polymer-Grade D-Lactate Producer from Agricultural Waste Cottonseed as a Nitrogen Source.</title>
        <authorList>
            <person name="Wang H."/>
            <person name="Wang L."/>
            <person name="Ju J."/>
            <person name="Yu B."/>
            <person name="Ma Y."/>
        </authorList>
    </citation>
    <scope>NUCLEOTIDE SEQUENCE [LARGE SCALE GENOMIC DNA]</scope>
    <source>
        <strain evidence="3 4">DSM 442</strain>
    </source>
</reference>
<dbReference type="OrthoDB" id="9790669at2"/>
<feature type="modified residue" description="4-aspartylphosphate" evidence="1">
    <location>
        <position position="54"/>
    </location>
</feature>
<evidence type="ECO:0000256" key="1">
    <source>
        <dbReference type="PROSITE-ProRule" id="PRU00169"/>
    </source>
</evidence>
<dbReference type="SMART" id="SM00448">
    <property type="entry name" value="REC"/>
    <property type="match status" value="1"/>
</dbReference>
<dbReference type="EMBL" id="AWTC01000001">
    <property type="protein sequence ID" value="EST13270.1"/>
    <property type="molecule type" value="Genomic_DNA"/>
</dbReference>
<dbReference type="SUPFAM" id="SSF52172">
    <property type="entry name" value="CheY-like"/>
    <property type="match status" value="1"/>
</dbReference>
<dbReference type="STRING" id="1395513.P343_00205"/>
<keyword evidence="4" id="KW-1185">Reference proteome</keyword>
<evidence type="ECO:0000313" key="4">
    <source>
        <dbReference type="Proteomes" id="UP000018296"/>
    </source>
</evidence>
<name>V6J0D9_9BACL</name>
<dbReference type="GO" id="GO:0000160">
    <property type="term" value="P:phosphorelay signal transduction system"/>
    <property type="evidence" value="ECO:0007669"/>
    <property type="project" value="InterPro"/>
</dbReference>
<organism evidence="3 4">
    <name type="scientific">Sporolactobacillus laevolacticus DSM 442</name>
    <dbReference type="NCBI Taxonomy" id="1395513"/>
    <lineage>
        <taxon>Bacteria</taxon>
        <taxon>Bacillati</taxon>
        <taxon>Bacillota</taxon>
        <taxon>Bacilli</taxon>
        <taxon>Bacillales</taxon>
        <taxon>Sporolactobacillaceae</taxon>
        <taxon>Sporolactobacillus</taxon>
    </lineage>
</organism>
<proteinExistence type="predicted"/>
<dbReference type="Gene3D" id="3.40.50.2300">
    <property type="match status" value="1"/>
</dbReference>
<dbReference type="InterPro" id="IPR052048">
    <property type="entry name" value="ST_Response_Regulator"/>
</dbReference>
<gene>
    <name evidence="3" type="ORF">P343_00205</name>
</gene>
<protein>
    <submittedName>
        <fullName evidence="3">Chemotaxis protein CheY</fullName>
    </submittedName>
</protein>
<comment type="caution">
    <text evidence="3">The sequence shown here is derived from an EMBL/GenBank/DDBJ whole genome shotgun (WGS) entry which is preliminary data.</text>
</comment>
<dbReference type="InterPro" id="IPR001789">
    <property type="entry name" value="Sig_transdc_resp-reg_receiver"/>
</dbReference>
<evidence type="ECO:0000313" key="3">
    <source>
        <dbReference type="EMBL" id="EST13270.1"/>
    </source>
</evidence>
<dbReference type="PANTHER" id="PTHR43228">
    <property type="entry name" value="TWO-COMPONENT RESPONSE REGULATOR"/>
    <property type="match status" value="1"/>
</dbReference>
<dbReference type="PANTHER" id="PTHR43228:SF1">
    <property type="entry name" value="TWO-COMPONENT RESPONSE REGULATOR ARR22"/>
    <property type="match status" value="1"/>
</dbReference>
<dbReference type="AlphaFoldDB" id="V6J0D9"/>
<keyword evidence="1" id="KW-0597">Phosphoprotein</keyword>
<dbReference type="Pfam" id="PF00072">
    <property type="entry name" value="Response_reg"/>
    <property type="match status" value="1"/>
</dbReference>
<dbReference type="eggNOG" id="COG2201">
    <property type="taxonomic scope" value="Bacteria"/>
</dbReference>